<evidence type="ECO:0000256" key="7">
    <source>
        <dbReference type="SAM" id="MobiDB-lite"/>
    </source>
</evidence>
<keyword evidence="3 6" id="KW-0067">ATP-binding</keyword>
<feature type="compositionally biased region" description="Basic and acidic residues" evidence="7">
    <location>
        <begin position="823"/>
        <end position="835"/>
    </location>
</feature>
<sequence>MSANVVTITHEEAFSNTDDAPPRRSSSRHSSSSSHTPNSQVPRGIPELPAAGTTKASQNQPSNIPPSSSSSTVSSQMHSGMQKRVQREVRFGAYILGSTLGEGEFGKVKLGWRKDGKYPSQVAIKLVKRSTIIKDSDSEVKIHREINSLKLLNHPNIVNLVEVMKSGKYVGIVLEYASGGELFDYILQHKYLKEPVAKKIFAQLVSGVDYMHSKGLIHRDLKLENLLLDKHKNVIISDFGFVNSCGDKSNDLMKTSCGSPCYAAPELVLTQTPYEGRKADVWSLGVILYAMLSGYLPFDDDPENEDGSDIIKLYHYICKTPLTFPEYVSPLARDLLRKIIVSDPRKRIGIDAIRNHPFLSSYSALLSIRQPEWDRIYREKHAATSASVAAAALAEQQTPVYNKRFSMINTPTSSSSLMGPSIYHHQQMSHLQPQSARPQPASDHSRSYSSTSISLLYASPSMSTSNSPKPVDLPDNASKTSSPKKPSSVSPTRGHQKSASISNSTSSASFALKSMVNDEIATRSTTTSANYPNSSIISTIVESPTKPAVPGSSNALPPIAKLLPPKEFSKLPPAAKKPRPTSYHPSSMTSSLISPSPVTISYKDIIKFPATNSNISYPNSMTQYISTSPPKETFSADSRPSSSRRNSVVTHVHVNGVLSKDNLPGHSGYSGYNSSPDNKRNSVLSYLEDKIEALDLTESIHHSPTKSSKSSVAEKDEVGDSLNRQDSSEVAKEDPKSLNKEAETDSAKDEVETVLNKSDNDEIPQVEAIPESKDKVKNEFMAEGKQEPTDENLPEPMEEYIEKPCPTNIESKPQTNDVQPKTAEPKTRKSVDANRRSSTSRRYHTNDENKENREHKEAKKRNRFSLLSFYSSYHSSSSNVSLPTTKDGSNFSTHATNSTAPTPLSKETNKSDTVTTTISSTSQATAKPKSKTFLVLEPANDAHMNKKDSKRVHSSSSSSGHGHNSSKRHSIAAPGAGGNNNNNNTHKETSAARKVMDFFKRRSVRVG</sequence>
<keyword evidence="9" id="KW-0418">Kinase</keyword>
<evidence type="ECO:0000256" key="2">
    <source>
        <dbReference type="ARBA" id="ARBA00022741"/>
    </source>
</evidence>
<feature type="compositionally biased region" description="Low complexity" evidence="7">
    <location>
        <begin position="478"/>
        <end position="507"/>
    </location>
</feature>
<dbReference type="SMART" id="SM00220">
    <property type="entry name" value="S_TKc"/>
    <property type="match status" value="1"/>
</dbReference>
<keyword evidence="9" id="KW-0808">Transferase</keyword>
<dbReference type="PROSITE" id="PS50011">
    <property type="entry name" value="PROTEIN_KINASE_DOM"/>
    <property type="match status" value="1"/>
</dbReference>
<feature type="binding site" evidence="6">
    <location>
        <position position="125"/>
    </location>
    <ligand>
        <name>ATP</name>
        <dbReference type="ChEBI" id="CHEBI:30616"/>
    </ligand>
</feature>
<dbReference type="GO" id="GO:0005524">
    <property type="term" value="F:ATP binding"/>
    <property type="evidence" value="ECO:0007669"/>
    <property type="project" value="UniProtKB-UniRule"/>
</dbReference>
<dbReference type="FunFam" id="1.10.510.10:FF:000571">
    <property type="entry name" value="Maternal embryonic leucine zipper kinase"/>
    <property type="match status" value="1"/>
</dbReference>
<evidence type="ECO:0000256" key="1">
    <source>
        <dbReference type="ARBA" id="ARBA00012513"/>
    </source>
</evidence>
<comment type="catalytic activity">
    <reaction evidence="5">
        <text>L-seryl-[protein] + ATP = O-phospho-L-seryl-[protein] + ADP + H(+)</text>
        <dbReference type="Rhea" id="RHEA:17989"/>
        <dbReference type="Rhea" id="RHEA-COMP:9863"/>
        <dbReference type="Rhea" id="RHEA-COMP:11604"/>
        <dbReference type="ChEBI" id="CHEBI:15378"/>
        <dbReference type="ChEBI" id="CHEBI:29999"/>
        <dbReference type="ChEBI" id="CHEBI:30616"/>
        <dbReference type="ChEBI" id="CHEBI:83421"/>
        <dbReference type="ChEBI" id="CHEBI:456216"/>
        <dbReference type="EC" id="2.7.11.1"/>
    </reaction>
</comment>
<evidence type="ECO:0000256" key="6">
    <source>
        <dbReference type="PROSITE-ProRule" id="PRU10141"/>
    </source>
</evidence>
<feature type="region of interest" description="Disordered" evidence="7">
    <location>
        <begin position="1"/>
        <end position="82"/>
    </location>
</feature>
<dbReference type="GO" id="GO:0035556">
    <property type="term" value="P:intracellular signal transduction"/>
    <property type="evidence" value="ECO:0007669"/>
    <property type="project" value="TreeGrafter"/>
</dbReference>
<dbReference type="PROSITE" id="PS00108">
    <property type="entry name" value="PROTEIN_KINASE_ST"/>
    <property type="match status" value="1"/>
</dbReference>
<accession>A0A8X7NM62</accession>
<feature type="region of interest" description="Disordered" evidence="7">
    <location>
        <begin position="623"/>
        <end position="680"/>
    </location>
</feature>
<dbReference type="Proteomes" id="UP000590412">
    <property type="component" value="Unassembled WGS sequence"/>
</dbReference>
<comment type="caution">
    <text evidence="9">The sequence shown here is derived from an EMBL/GenBank/DDBJ whole genome shotgun (WGS) entry which is preliminary data.</text>
</comment>
<protein>
    <recommendedName>
        <fullName evidence="1">non-specific serine/threonine protein kinase</fullName>
        <ecNumber evidence="1">2.7.11.1</ecNumber>
    </recommendedName>
</protein>
<dbReference type="GO" id="GO:0005737">
    <property type="term" value="C:cytoplasm"/>
    <property type="evidence" value="ECO:0007669"/>
    <property type="project" value="TreeGrafter"/>
</dbReference>
<dbReference type="PROSITE" id="PS00107">
    <property type="entry name" value="PROTEIN_KINASE_ATP"/>
    <property type="match status" value="1"/>
</dbReference>
<feature type="compositionally biased region" description="Basic and acidic residues" evidence="7">
    <location>
        <begin position="726"/>
        <end position="751"/>
    </location>
</feature>
<feature type="region of interest" description="Disordered" evidence="7">
    <location>
        <begin position="545"/>
        <end position="592"/>
    </location>
</feature>
<name>A0A8X7NM62_CANPA</name>
<dbReference type="PANTHER" id="PTHR24346">
    <property type="entry name" value="MAP/MICROTUBULE AFFINITY-REGULATING KINASE"/>
    <property type="match status" value="1"/>
</dbReference>
<keyword evidence="2 6" id="KW-0547">Nucleotide-binding</keyword>
<evidence type="ECO:0000313" key="9">
    <source>
        <dbReference type="EMBL" id="KAF6053018.1"/>
    </source>
</evidence>
<feature type="region of interest" description="Disordered" evidence="7">
    <location>
        <begin position="698"/>
        <end position="862"/>
    </location>
</feature>
<feature type="compositionally biased region" description="Polar residues" evidence="7">
    <location>
        <begin position="670"/>
        <end position="680"/>
    </location>
</feature>
<dbReference type="Gene3D" id="1.10.510.10">
    <property type="entry name" value="Transferase(Phosphotransferase) domain 1"/>
    <property type="match status" value="1"/>
</dbReference>
<dbReference type="SUPFAM" id="SSF56112">
    <property type="entry name" value="Protein kinase-like (PK-like)"/>
    <property type="match status" value="1"/>
</dbReference>
<dbReference type="EMBL" id="JABWAB010000004">
    <property type="protein sequence ID" value="KAF6053018.1"/>
    <property type="molecule type" value="Genomic_DNA"/>
</dbReference>
<reference evidence="9" key="1">
    <citation type="submission" date="2020-03" db="EMBL/GenBank/DDBJ databases">
        <title>FDA dAtabase for Regulatory Grade micrObial Sequences (FDA-ARGOS): Supporting development and validation of Infectious Disease Dx tests.</title>
        <authorList>
            <person name="Campos J."/>
            <person name="Goldberg B."/>
            <person name="Tallon L."/>
            <person name="Sadzewicz L."/>
            <person name="Vavikolanu K."/>
            <person name="Mehta A."/>
            <person name="Aluvathingal J."/>
            <person name="Nadendla S."/>
            <person name="Nandy P."/>
            <person name="Geyer C."/>
            <person name="Yan Y."/>
            <person name="Sichtig H."/>
        </authorList>
    </citation>
    <scope>NUCLEOTIDE SEQUENCE [LARGE SCALE GENOMIC DNA]</scope>
    <source>
        <strain evidence="9">FDAARGOS_652</strain>
    </source>
</reference>
<feature type="compositionally biased region" description="Low complexity" evidence="7">
    <location>
        <begin position="635"/>
        <end position="647"/>
    </location>
</feature>
<organism evidence="9 10">
    <name type="scientific">Candida parapsilosis</name>
    <name type="common">Yeast</name>
    <dbReference type="NCBI Taxonomy" id="5480"/>
    <lineage>
        <taxon>Eukaryota</taxon>
        <taxon>Fungi</taxon>
        <taxon>Dikarya</taxon>
        <taxon>Ascomycota</taxon>
        <taxon>Saccharomycotina</taxon>
        <taxon>Pichiomycetes</taxon>
        <taxon>Debaryomycetaceae</taxon>
        <taxon>Candida/Lodderomyces clade</taxon>
        <taxon>Candida</taxon>
    </lineage>
</organism>
<evidence type="ECO:0000256" key="3">
    <source>
        <dbReference type="ARBA" id="ARBA00022840"/>
    </source>
</evidence>
<dbReference type="Pfam" id="PF00069">
    <property type="entry name" value="Pkinase"/>
    <property type="match status" value="1"/>
</dbReference>
<dbReference type="PANTHER" id="PTHR24346:SF110">
    <property type="entry name" value="NON-SPECIFIC SERINE_THREONINE PROTEIN KINASE"/>
    <property type="match status" value="1"/>
</dbReference>
<dbReference type="GO" id="GO:0004674">
    <property type="term" value="F:protein serine/threonine kinase activity"/>
    <property type="evidence" value="ECO:0007669"/>
    <property type="project" value="UniProtKB-EC"/>
</dbReference>
<feature type="compositionally biased region" description="Basic and acidic residues" evidence="7">
    <location>
        <begin position="985"/>
        <end position="1000"/>
    </location>
</feature>
<feature type="compositionally biased region" description="Low complexity" evidence="7">
    <location>
        <begin position="447"/>
        <end position="461"/>
    </location>
</feature>
<dbReference type="GO" id="GO:0030447">
    <property type="term" value="P:filamentous growth"/>
    <property type="evidence" value="ECO:0007669"/>
    <property type="project" value="UniProtKB-ARBA"/>
</dbReference>
<gene>
    <name evidence="9" type="ORF">FOB60_003274</name>
</gene>
<dbReference type="InterPro" id="IPR011009">
    <property type="entry name" value="Kinase-like_dom_sf"/>
</dbReference>
<dbReference type="InterPro" id="IPR000719">
    <property type="entry name" value="Prot_kinase_dom"/>
</dbReference>
<feature type="compositionally biased region" description="Low complexity" evidence="7">
    <location>
        <begin position="555"/>
        <end position="566"/>
    </location>
</feature>
<feature type="compositionally biased region" description="Low complexity" evidence="7">
    <location>
        <begin position="57"/>
        <end position="76"/>
    </location>
</feature>
<feature type="compositionally biased region" description="Basic and acidic residues" evidence="7">
    <location>
        <begin position="770"/>
        <end position="788"/>
    </location>
</feature>
<evidence type="ECO:0000259" key="8">
    <source>
        <dbReference type="PROSITE" id="PS50011"/>
    </source>
</evidence>
<feature type="compositionally biased region" description="Low complexity" evidence="7">
    <location>
        <begin position="954"/>
        <end position="963"/>
    </location>
</feature>
<feature type="compositionally biased region" description="Polar residues" evidence="7">
    <location>
        <begin position="879"/>
        <end position="906"/>
    </location>
</feature>
<dbReference type="InterPro" id="IPR017441">
    <property type="entry name" value="Protein_kinase_ATP_BS"/>
</dbReference>
<evidence type="ECO:0000256" key="5">
    <source>
        <dbReference type="ARBA" id="ARBA00048679"/>
    </source>
</evidence>
<feature type="compositionally biased region" description="Acidic residues" evidence="7">
    <location>
        <begin position="789"/>
        <end position="799"/>
    </location>
</feature>
<comment type="catalytic activity">
    <reaction evidence="4">
        <text>L-threonyl-[protein] + ATP = O-phospho-L-threonyl-[protein] + ADP + H(+)</text>
        <dbReference type="Rhea" id="RHEA:46608"/>
        <dbReference type="Rhea" id="RHEA-COMP:11060"/>
        <dbReference type="Rhea" id="RHEA-COMP:11605"/>
        <dbReference type="ChEBI" id="CHEBI:15378"/>
        <dbReference type="ChEBI" id="CHEBI:30013"/>
        <dbReference type="ChEBI" id="CHEBI:30616"/>
        <dbReference type="ChEBI" id="CHEBI:61977"/>
        <dbReference type="ChEBI" id="CHEBI:456216"/>
        <dbReference type="EC" id="2.7.11.1"/>
    </reaction>
</comment>
<feature type="domain" description="Protein kinase" evidence="8">
    <location>
        <begin position="94"/>
        <end position="359"/>
    </location>
</feature>
<feature type="compositionally biased region" description="Polar residues" evidence="7">
    <location>
        <begin position="808"/>
        <end position="819"/>
    </location>
</feature>
<proteinExistence type="predicted"/>
<feature type="region of interest" description="Disordered" evidence="7">
    <location>
        <begin position="426"/>
        <end position="507"/>
    </location>
</feature>
<feature type="compositionally biased region" description="Low complexity" evidence="7">
    <location>
        <begin position="911"/>
        <end position="925"/>
    </location>
</feature>
<feature type="compositionally biased region" description="Polar residues" evidence="7">
    <location>
        <begin position="426"/>
        <end position="437"/>
    </location>
</feature>
<evidence type="ECO:0000313" key="10">
    <source>
        <dbReference type="Proteomes" id="UP000590412"/>
    </source>
</evidence>
<dbReference type="AlphaFoldDB" id="A0A8X7NM62"/>
<dbReference type="InterPro" id="IPR008271">
    <property type="entry name" value="Ser/Thr_kinase_AS"/>
</dbReference>
<feature type="region of interest" description="Disordered" evidence="7">
    <location>
        <begin position="874"/>
        <end position="1007"/>
    </location>
</feature>
<dbReference type="EC" id="2.7.11.1" evidence="1"/>
<evidence type="ECO:0000256" key="4">
    <source>
        <dbReference type="ARBA" id="ARBA00047899"/>
    </source>
</evidence>
<feature type="compositionally biased region" description="Basic and acidic residues" evidence="7">
    <location>
        <begin position="844"/>
        <end position="857"/>
    </location>
</feature>